<proteinExistence type="predicted"/>
<dbReference type="EMBL" id="CAJVPW010002813">
    <property type="protein sequence ID" value="CAG8513741.1"/>
    <property type="molecule type" value="Genomic_DNA"/>
</dbReference>
<dbReference type="Proteomes" id="UP000789366">
    <property type="component" value="Unassembled WGS sequence"/>
</dbReference>
<evidence type="ECO:0000313" key="2">
    <source>
        <dbReference type="Proteomes" id="UP000789366"/>
    </source>
</evidence>
<comment type="caution">
    <text evidence="1">The sequence shown here is derived from an EMBL/GenBank/DDBJ whole genome shotgun (WGS) entry which is preliminary data.</text>
</comment>
<keyword evidence="2" id="KW-1185">Reference proteome</keyword>
<protein>
    <submittedName>
        <fullName evidence="1">2225_t:CDS:1</fullName>
    </submittedName>
</protein>
<gene>
    <name evidence="1" type="ORF">SPELUC_LOCUS3599</name>
</gene>
<sequence length="432" mass="49655">MLVLQFANGGNLRNYLLSKRQNDIYKISWSDLIKIAIDITNGLIYLHEINIIHRDLHSKNILLNDGKALIADFGISKQLNDTVSSSSHAKGMPAYTDPQNLLNKPTNDKRSDIYSLGVLFWELTSGIPPFHNLSILALLIKIINNQREKDILNTPQDYVDLYKECWSHNPDQRPTLLKISKQLKKFSNKSSVKFIVNRINSKQCINAIIVNNDQLKFTFEDLDKSANLSYVRRRLSIEKDLMLGRQNVYFYDRFGGKISRDHENNYTLETILIKDGSDFSFYIESDLSKPSFPKIAQLLSLDKGWTFDGEDMKTASKQAFVIKNLHEKDIKMQNEYSINIGEKNNVYYQTGNISLLLKDLQVSTEYIEAIKDALDVNRSIEEQREALNNVGKEYGYFWMQNVKLGRKLQIQVEKMSESTSIDQQGIASSSKI</sequence>
<organism evidence="1 2">
    <name type="scientific">Cetraspora pellucida</name>
    <dbReference type="NCBI Taxonomy" id="1433469"/>
    <lineage>
        <taxon>Eukaryota</taxon>
        <taxon>Fungi</taxon>
        <taxon>Fungi incertae sedis</taxon>
        <taxon>Mucoromycota</taxon>
        <taxon>Glomeromycotina</taxon>
        <taxon>Glomeromycetes</taxon>
        <taxon>Diversisporales</taxon>
        <taxon>Gigasporaceae</taxon>
        <taxon>Cetraspora</taxon>
    </lineage>
</organism>
<name>A0ACA9L8X8_9GLOM</name>
<reference evidence="1" key="1">
    <citation type="submission" date="2021-06" db="EMBL/GenBank/DDBJ databases">
        <authorList>
            <person name="Kallberg Y."/>
            <person name="Tangrot J."/>
            <person name="Rosling A."/>
        </authorList>
    </citation>
    <scope>NUCLEOTIDE SEQUENCE</scope>
    <source>
        <strain evidence="1">28 12/20/2015</strain>
    </source>
</reference>
<evidence type="ECO:0000313" key="1">
    <source>
        <dbReference type="EMBL" id="CAG8513741.1"/>
    </source>
</evidence>
<accession>A0ACA9L8X8</accession>